<reference evidence="2 3" key="1">
    <citation type="submission" date="2019-01" db="EMBL/GenBank/DDBJ databases">
        <title>Sequencing of cultivated peanut Arachis hypogaea provides insights into genome evolution and oil improvement.</title>
        <authorList>
            <person name="Chen X."/>
        </authorList>
    </citation>
    <scope>NUCLEOTIDE SEQUENCE [LARGE SCALE GENOMIC DNA]</scope>
    <source>
        <strain evidence="3">cv. Fuhuasheng</strain>
        <tissue evidence="2">Leaves</tissue>
    </source>
</reference>
<dbReference type="PANTHER" id="PTHR31669">
    <property type="entry name" value="PROTEIN FAR1-RELATED SEQUENCE 10-RELATED"/>
    <property type="match status" value="1"/>
</dbReference>
<comment type="subcellular location">
    <subcellularLocation>
        <location evidence="1">Nucleus</location>
    </subcellularLocation>
</comment>
<comment type="similarity">
    <text evidence="1">Belongs to the FHY3/FAR1 family.</text>
</comment>
<proteinExistence type="inferred from homology"/>
<dbReference type="EMBL" id="SDMP01000020">
    <property type="protein sequence ID" value="RYQ86248.1"/>
    <property type="molecule type" value="Genomic_DNA"/>
</dbReference>
<dbReference type="GO" id="GO:0008270">
    <property type="term" value="F:zinc ion binding"/>
    <property type="evidence" value="ECO:0007669"/>
    <property type="project" value="UniProtKB-UniRule"/>
</dbReference>
<evidence type="ECO:0000313" key="2">
    <source>
        <dbReference type="EMBL" id="RYQ86248.1"/>
    </source>
</evidence>
<dbReference type="AlphaFoldDB" id="A0A444X985"/>
<gene>
    <name evidence="2" type="ORF">Ahy_B10g105932</name>
</gene>
<organism evidence="2 3">
    <name type="scientific">Arachis hypogaea</name>
    <name type="common">Peanut</name>
    <dbReference type="NCBI Taxonomy" id="3818"/>
    <lineage>
        <taxon>Eukaryota</taxon>
        <taxon>Viridiplantae</taxon>
        <taxon>Streptophyta</taxon>
        <taxon>Embryophyta</taxon>
        <taxon>Tracheophyta</taxon>
        <taxon>Spermatophyta</taxon>
        <taxon>Magnoliopsida</taxon>
        <taxon>eudicotyledons</taxon>
        <taxon>Gunneridae</taxon>
        <taxon>Pentapetalae</taxon>
        <taxon>rosids</taxon>
        <taxon>fabids</taxon>
        <taxon>Fabales</taxon>
        <taxon>Fabaceae</taxon>
        <taxon>Papilionoideae</taxon>
        <taxon>50 kb inversion clade</taxon>
        <taxon>dalbergioids sensu lato</taxon>
        <taxon>Dalbergieae</taxon>
        <taxon>Pterocarpus clade</taxon>
        <taxon>Arachis</taxon>
    </lineage>
</organism>
<protein>
    <recommendedName>
        <fullName evidence="1">Protein FAR1-RELATED SEQUENCE</fullName>
    </recommendedName>
</protein>
<comment type="function">
    <text evidence="1">Putative transcription activator involved in regulating light control of development.</text>
</comment>
<dbReference type="Proteomes" id="UP000289738">
    <property type="component" value="Chromosome B10"/>
</dbReference>
<keyword evidence="1" id="KW-0862">Zinc</keyword>
<dbReference type="PANTHER" id="PTHR31669:SF251">
    <property type="entry name" value="PROTEIN FAR1-RELATED SEQUENCE"/>
    <property type="match status" value="1"/>
</dbReference>
<dbReference type="InterPro" id="IPR031052">
    <property type="entry name" value="FHY3/FAR1"/>
</dbReference>
<comment type="caution">
    <text evidence="2">The sequence shown here is derived from an EMBL/GenBank/DDBJ whole genome shotgun (WGS) entry which is preliminary data.</text>
</comment>
<dbReference type="GO" id="GO:0005634">
    <property type="term" value="C:nucleus"/>
    <property type="evidence" value="ECO:0007669"/>
    <property type="project" value="UniProtKB-SubCell"/>
</dbReference>
<sequence>MFREMFYKWLYADMKVDDFEVEWEEAFEEFGLHEKCWANQMYEKRHMWCNAYLRGKFCTGYRTTSREAIPDMMKLQRARFDIRTHDRTATWQT</sequence>
<keyword evidence="1" id="KW-0539">Nucleus</keyword>
<keyword evidence="1" id="KW-0863">Zinc-finger</keyword>
<accession>A0A444X985</accession>
<name>A0A444X985_ARAHY</name>
<keyword evidence="1" id="KW-0479">Metal-binding</keyword>
<dbReference type="GO" id="GO:0006355">
    <property type="term" value="P:regulation of DNA-templated transcription"/>
    <property type="evidence" value="ECO:0007669"/>
    <property type="project" value="UniProtKB-UniRule"/>
</dbReference>
<evidence type="ECO:0000256" key="1">
    <source>
        <dbReference type="RuleBase" id="RU367018"/>
    </source>
</evidence>
<keyword evidence="3" id="KW-1185">Reference proteome</keyword>
<evidence type="ECO:0000313" key="3">
    <source>
        <dbReference type="Proteomes" id="UP000289738"/>
    </source>
</evidence>